<dbReference type="Proteomes" id="UP000218083">
    <property type="component" value="Unassembled WGS sequence"/>
</dbReference>
<comment type="caution">
    <text evidence="7">The sequence shown here is derived from an EMBL/GenBank/DDBJ whole genome shotgun (WGS) entry which is preliminary data.</text>
</comment>
<dbReference type="RefSeq" id="WP_095638022.1">
    <property type="nucleotide sequence ID" value="NZ_NSKC01000011.1"/>
</dbReference>
<dbReference type="InterPro" id="IPR011707">
    <property type="entry name" value="Cu-oxidase-like_N"/>
</dbReference>
<evidence type="ECO:0000259" key="6">
    <source>
        <dbReference type="Pfam" id="PF07732"/>
    </source>
</evidence>
<dbReference type="Gene3D" id="2.60.40.420">
    <property type="entry name" value="Cupredoxins - blue copper proteins"/>
    <property type="match status" value="2"/>
</dbReference>
<feature type="compositionally biased region" description="Low complexity" evidence="4">
    <location>
        <begin position="38"/>
        <end position="48"/>
    </location>
</feature>
<dbReference type="Pfam" id="PF07731">
    <property type="entry name" value="Cu-oxidase_2"/>
    <property type="match status" value="1"/>
</dbReference>
<evidence type="ECO:0000256" key="3">
    <source>
        <dbReference type="ARBA" id="ARBA00023008"/>
    </source>
</evidence>
<keyword evidence="3" id="KW-0186">Copper</keyword>
<dbReference type="PROSITE" id="PS51318">
    <property type="entry name" value="TAT"/>
    <property type="match status" value="1"/>
</dbReference>
<dbReference type="SUPFAM" id="SSF49503">
    <property type="entry name" value="Cupredoxins"/>
    <property type="match status" value="2"/>
</dbReference>
<organism evidence="7 8">
    <name type="scientific">Halorubrum salipaludis</name>
    <dbReference type="NCBI Taxonomy" id="2032630"/>
    <lineage>
        <taxon>Archaea</taxon>
        <taxon>Methanobacteriati</taxon>
        <taxon>Methanobacteriota</taxon>
        <taxon>Stenosarchaea group</taxon>
        <taxon>Halobacteria</taxon>
        <taxon>Halobacteriales</taxon>
        <taxon>Haloferacaceae</taxon>
        <taxon>Halorubrum</taxon>
    </lineage>
</organism>
<dbReference type="EMBL" id="NSKC01000011">
    <property type="protein sequence ID" value="PAU80816.1"/>
    <property type="molecule type" value="Genomic_DNA"/>
</dbReference>
<dbReference type="AlphaFoldDB" id="A0A2A2F5U2"/>
<keyword evidence="1" id="KW-0479">Metal-binding</keyword>
<evidence type="ECO:0008006" key="9">
    <source>
        <dbReference type="Google" id="ProtNLM"/>
    </source>
</evidence>
<accession>A0A2A2F5U2</accession>
<evidence type="ECO:0000256" key="4">
    <source>
        <dbReference type="SAM" id="MobiDB-lite"/>
    </source>
</evidence>
<protein>
    <recommendedName>
        <fullName evidence="9">Multicopper oxidase</fullName>
    </recommendedName>
</protein>
<dbReference type="InterPro" id="IPR008972">
    <property type="entry name" value="Cupredoxin"/>
</dbReference>
<dbReference type="GO" id="GO:0016491">
    <property type="term" value="F:oxidoreductase activity"/>
    <property type="evidence" value="ECO:0007669"/>
    <property type="project" value="UniProtKB-KW"/>
</dbReference>
<dbReference type="OrthoDB" id="247881at2157"/>
<evidence type="ECO:0000259" key="5">
    <source>
        <dbReference type="Pfam" id="PF07731"/>
    </source>
</evidence>
<dbReference type="Pfam" id="PF07732">
    <property type="entry name" value="Cu-oxidase_3"/>
    <property type="match status" value="1"/>
</dbReference>
<name>A0A2A2F5U2_9EURY</name>
<dbReference type="InterPro" id="IPR006311">
    <property type="entry name" value="TAT_signal"/>
</dbReference>
<dbReference type="CDD" id="cd04202">
    <property type="entry name" value="CuRO_D2_2dMcoN_like"/>
    <property type="match status" value="1"/>
</dbReference>
<proteinExistence type="predicted"/>
<keyword evidence="8" id="KW-1185">Reference proteome</keyword>
<keyword evidence="2" id="KW-0560">Oxidoreductase</keyword>
<evidence type="ECO:0000313" key="7">
    <source>
        <dbReference type="EMBL" id="PAU80816.1"/>
    </source>
</evidence>
<feature type="compositionally biased region" description="Polar residues" evidence="4">
    <location>
        <begin position="49"/>
        <end position="64"/>
    </location>
</feature>
<evidence type="ECO:0000256" key="1">
    <source>
        <dbReference type="ARBA" id="ARBA00022723"/>
    </source>
</evidence>
<dbReference type="PANTHER" id="PTHR11709">
    <property type="entry name" value="MULTI-COPPER OXIDASE"/>
    <property type="match status" value="1"/>
</dbReference>
<dbReference type="GO" id="GO:0005507">
    <property type="term" value="F:copper ion binding"/>
    <property type="evidence" value="ECO:0007669"/>
    <property type="project" value="InterPro"/>
</dbReference>
<dbReference type="NCBIfam" id="TIGR01409">
    <property type="entry name" value="TAT_signal_seq"/>
    <property type="match status" value="1"/>
</dbReference>
<reference evidence="7 8" key="1">
    <citation type="submission" date="2017-08" db="EMBL/GenBank/DDBJ databases">
        <title>The strain WRN001 was isolated from Binhai saline alkaline soil, Tianjin, China.</title>
        <authorList>
            <person name="Liu D."/>
            <person name="Zhang G."/>
        </authorList>
    </citation>
    <scope>NUCLEOTIDE SEQUENCE [LARGE SCALE GENOMIC DNA]</scope>
    <source>
        <strain evidence="7 8">WN019</strain>
    </source>
</reference>
<sequence length="385" mass="42169">MTTPFGAPGTGLSRREFLAATGVTGVSALAGCSSKTINAPTAATNTPNEAQTSSSDLPYTSPPTVVNVDEQGGSVTMGTQPARHAVHPLDSMGGPVEFPRVWAWQADDHDPSVPGPILRTTEGNDMEVTLDNTNGRRPHTIHFHGVTKSWKNDGVPTSTGIKVPAGEKHTYEIPANVPGTHLYHCHLQTHRHIDMGMYGIFRVDPEGYEPADREYFMTIKDWDSRIPKKWGGEGNFTYDTTSRTPDVFTVNGKSAPRTLHPEQGSPIIVDQGDLVRVHLVNGGYMSHPMHIHNHRFQRVEKDGGVVPEAARHDIDVTNIAPAERHTIEFTADADPGIYLMHCHKVNHVMNGSFYPGGMLTGVVYRSVMDSDIFSQLMEYAGYEPN</sequence>
<dbReference type="PANTHER" id="PTHR11709:SF394">
    <property type="entry name" value="FI03373P-RELATED"/>
    <property type="match status" value="1"/>
</dbReference>
<feature type="domain" description="Plastocyanin-like" evidence="6">
    <location>
        <begin position="112"/>
        <end position="206"/>
    </location>
</feature>
<dbReference type="InterPro" id="IPR011706">
    <property type="entry name" value="Cu-oxidase_C"/>
</dbReference>
<dbReference type="InterPro" id="IPR045087">
    <property type="entry name" value="Cu-oxidase_fam"/>
</dbReference>
<evidence type="ECO:0000313" key="8">
    <source>
        <dbReference type="Proteomes" id="UP000218083"/>
    </source>
</evidence>
<dbReference type="InterPro" id="IPR019546">
    <property type="entry name" value="TAT_signal_bac_arc"/>
</dbReference>
<feature type="region of interest" description="Disordered" evidence="4">
    <location>
        <begin position="38"/>
        <end position="64"/>
    </location>
</feature>
<feature type="domain" description="Plastocyanin-like" evidence="5">
    <location>
        <begin position="241"/>
        <end position="352"/>
    </location>
</feature>
<gene>
    <name evidence="7" type="ORF">CK500_14910</name>
</gene>
<evidence type="ECO:0000256" key="2">
    <source>
        <dbReference type="ARBA" id="ARBA00023002"/>
    </source>
</evidence>